<evidence type="ECO:0000256" key="5">
    <source>
        <dbReference type="ARBA" id="ARBA00023053"/>
    </source>
</evidence>
<dbReference type="Gene3D" id="6.10.140.1330">
    <property type="match status" value="1"/>
</dbReference>
<organism evidence="12 13">
    <name type="scientific">Fistulifera solaris</name>
    <name type="common">Oleaginous diatom</name>
    <dbReference type="NCBI Taxonomy" id="1519565"/>
    <lineage>
        <taxon>Eukaryota</taxon>
        <taxon>Sar</taxon>
        <taxon>Stramenopiles</taxon>
        <taxon>Ochrophyta</taxon>
        <taxon>Bacillariophyta</taxon>
        <taxon>Bacillariophyceae</taxon>
        <taxon>Bacillariophycidae</taxon>
        <taxon>Naviculales</taxon>
        <taxon>Naviculaceae</taxon>
        <taxon>Fistulifera</taxon>
    </lineage>
</organism>
<evidence type="ECO:0000256" key="1">
    <source>
        <dbReference type="ARBA" id="ARBA00004141"/>
    </source>
</evidence>
<name>A0A1Z5K965_FISSO</name>
<evidence type="ECO:0000259" key="11">
    <source>
        <dbReference type="Pfam" id="PF00999"/>
    </source>
</evidence>
<dbReference type="GO" id="GO:0015385">
    <property type="term" value="F:sodium:proton antiporter activity"/>
    <property type="evidence" value="ECO:0007669"/>
    <property type="project" value="InterPro"/>
</dbReference>
<keyword evidence="6" id="KW-0406">Ion transport</keyword>
<feature type="transmembrane region" description="Helical" evidence="10">
    <location>
        <begin position="51"/>
        <end position="69"/>
    </location>
</feature>
<feature type="domain" description="Cation/H+ exchanger transmembrane" evidence="11">
    <location>
        <begin position="435"/>
        <end position="890"/>
    </location>
</feature>
<feature type="transmembrane region" description="Helical" evidence="10">
    <location>
        <begin position="576"/>
        <end position="597"/>
    </location>
</feature>
<keyword evidence="4 10" id="KW-1133">Transmembrane helix</keyword>
<feature type="transmembrane region" description="Helical" evidence="10">
    <location>
        <begin position="836"/>
        <end position="854"/>
    </location>
</feature>
<dbReference type="InterPro" id="IPR006153">
    <property type="entry name" value="Cation/H_exchanger_TM"/>
</dbReference>
<dbReference type="Pfam" id="PF00999">
    <property type="entry name" value="Na_H_Exchanger"/>
    <property type="match status" value="1"/>
</dbReference>
<reference evidence="12 13" key="1">
    <citation type="journal article" date="2015" name="Plant Cell">
        <title>Oil accumulation by the oleaginous diatom Fistulifera solaris as revealed by the genome and transcriptome.</title>
        <authorList>
            <person name="Tanaka T."/>
            <person name="Maeda Y."/>
            <person name="Veluchamy A."/>
            <person name="Tanaka M."/>
            <person name="Abida H."/>
            <person name="Marechal E."/>
            <person name="Bowler C."/>
            <person name="Muto M."/>
            <person name="Sunaga Y."/>
            <person name="Tanaka M."/>
            <person name="Yoshino T."/>
            <person name="Taniguchi T."/>
            <person name="Fukuda Y."/>
            <person name="Nemoto M."/>
            <person name="Matsumoto M."/>
            <person name="Wong P.S."/>
            <person name="Aburatani S."/>
            <person name="Fujibuchi W."/>
        </authorList>
    </citation>
    <scope>NUCLEOTIDE SEQUENCE [LARGE SCALE GENOMIC DNA]</scope>
    <source>
        <strain evidence="12 13">JPCC DA0580</strain>
    </source>
</reference>
<dbReference type="GO" id="GO:0005886">
    <property type="term" value="C:plasma membrane"/>
    <property type="evidence" value="ECO:0007669"/>
    <property type="project" value="TreeGrafter"/>
</dbReference>
<dbReference type="InterPro" id="IPR018422">
    <property type="entry name" value="Cation/H_exchanger_CPA1"/>
</dbReference>
<evidence type="ECO:0000256" key="7">
    <source>
        <dbReference type="ARBA" id="ARBA00023136"/>
    </source>
</evidence>
<feature type="transmembrane region" description="Helical" evidence="10">
    <location>
        <begin position="446"/>
        <end position="466"/>
    </location>
</feature>
<feature type="transmembrane region" description="Helical" evidence="10">
    <location>
        <begin position="422"/>
        <end position="439"/>
    </location>
</feature>
<feature type="transmembrane region" description="Helical" evidence="10">
    <location>
        <begin position="874"/>
        <end position="894"/>
    </location>
</feature>
<dbReference type="InParanoid" id="A0A1Z5K965"/>
<feature type="transmembrane region" description="Helical" evidence="10">
    <location>
        <begin position="649"/>
        <end position="667"/>
    </location>
</feature>
<feature type="transmembrane region" description="Helical" evidence="10">
    <location>
        <begin position="673"/>
        <end position="691"/>
    </location>
</feature>
<feature type="transmembrane region" description="Helical" evidence="10">
    <location>
        <begin position="617"/>
        <end position="642"/>
    </location>
</feature>
<keyword evidence="7 10" id="KW-0472">Membrane</keyword>
<dbReference type="AlphaFoldDB" id="A0A1Z5K965"/>
<evidence type="ECO:0000313" key="12">
    <source>
        <dbReference type="EMBL" id="GAX22488.1"/>
    </source>
</evidence>
<keyword evidence="5" id="KW-0915">Sodium</keyword>
<keyword evidence="8" id="KW-0739">Sodium transport</keyword>
<feature type="transmembrane region" description="Helical" evidence="10">
    <location>
        <begin position="507"/>
        <end position="526"/>
    </location>
</feature>
<evidence type="ECO:0000256" key="4">
    <source>
        <dbReference type="ARBA" id="ARBA00022989"/>
    </source>
</evidence>
<feature type="transmembrane region" description="Helical" evidence="10">
    <location>
        <begin position="478"/>
        <end position="495"/>
    </location>
</feature>
<sequence length="970" mass="108719">MMNDPTDAAICIKNHSSNQLVDPPHVDCQHSDPISISPRITSHRYRCSQRIFLFLVASFFLAFFFYNTYPRTFYKTKDNDNTHDNDSLLYGPPVDLPQGETLVSRHRRRAAAAKPTNNKKKNISQQQHAKKSAAERAPIPVVQFEDSQLPGFFFDNTPQTAAEVLACKDSVLNYVINATDTKDECDGLTKAFEKTCHASNKKPEERRRLRDKLMTRQRISYWMLSRYQQWVSAWTSSSSFFFADEAVVDAWEHAAYLVDYKLDDTIDTQSIQRRILQQKGGKNKTLFVIDMEEDEPEPELPVATEPPKVPAKPISLQVPLGGVTEETLDIIHTDAAEIQEESMNQTVAKVEVSPPKNVKPVVTPPELKSRSKDAAVPTKKTTADPPYEPNSREGRICCVSILNVYQENCSPVPEDDVSDRRLLFVVFVMAMCCIVKSLIRHFKILWLPEAAGCILVGVMSGYILMIFPHHDVSFDGNWFLRILVPPIIFEAALGIDKRSFHRHLVPILLYAIAGTLMATVLTAFIVHRGTFMMGSWCPTIPYVEALVFGSLISSIDPIAVLSVLSNMGMTDTDTVYVIIFGESLLNDGVAIVLFHTLEHFLDETLVIDSEALTDAAIHFFVVAFGSLLVGVVSGMMATIYFWQFYQCQTPLVEVLMFLCWALVPYYICDGIGWSGIVCTVATGFFMDMHIVGQKRYEQSNNESSENSEEDDDIVMTGDTNFGRRPIFSSFGHLSEKAKEHIGFVAELIAATMETAIFAYLGLFLFSHRYHWNVFHAFIAIIACCASRGIMIPFLSLMANWITRAQQLRSSCQRRGTRGAAVTNAAGVIIDRRMQMALWFAGLRGAMSFALVEHIPLFDEETREGSRLKPELKAMTSASILFSVFLLGGSTYYVMEHLGIAPQKRKQLRSGEGLQEMVELISTKGPNQTDGSPRKPGTLSTESSMEQAPGTNTTFRRARHGKSPLEQVRVV</sequence>
<dbReference type="InterPro" id="IPR004709">
    <property type="entry name" value="NaH_exchanger"/>
</dbReference>
<gene>
    <name evidence="12" type="ORF">FisN_14Hh107</name>
</gene>
<feature type="transmembrane region" description="Helical" evidence="10">
    <location>
        <begin position="777"/>
        <end position="798"/>
    </location>
</feature>
<evidence type="ECO:0000256" key="3">
    <source>
        <dbReference type="ARBA" id="ARBA00022692"/>
    </source>
</evidence>
<evidence type="ECO:0000256" key="2">
    <source>
        <dbReference type="ARBA" id="ARBA00022448"/>
    </source>
</evidence>
<evidence type="ECO:0000256" key="9">
    <source>
        <dbReference type="SAM" id="MobiDB-lite"/>
    </source>
</evidence>
<evidence type="ECO:0000256" key="8">
    <source>
        <dbReference type="ARBA" id="ARBA00023201"/>
    </source>
</evidence>
<feature type="transmembrane region" description="Helical" evidence="10">
    <location>
        <begin position="546"/>
        <end position="564"/>
    </location>
</feature>
<feature type="region of interest" description="Disordered" evidence="9">
    <location>
        <begin position="293"/>
        <end position="314"/>
    </location>
</feature>
<proteinExistence type="predicted"/>
<dbReference type="PRINTS" id="PR01084">
    <property type="entry name" value="NAHEXCHNGR"/>
</dbReference>
<dbReference type="GO" id="GO:0015386">
    <property type="term" value="F:potassium:proton antiporter activity"/>
    <property type="evidence" value="ECO:0007669"/>
    <property type="project" value="TreeGrafter"/>
</dbReference>
<protein>
    <recommendedName>
        <fullName evidence="11">Cation/H+ exchanger transmembrane domain-containing protein</fullName>
    </recommendedName>
</protein>
<comment type="subcellular location">
    <subcellularLocation>
        <location evidence="1">Membrane</location>
        <topology evidence="1">Multi-pass membrane protein</topology>
    </subcellularLocation>
</comment>
<dbReference type="PANTHER" id="PTHR10110:SF187">
    <property type="entry name" value="SODIUM_HYDROGEN EXCHANGER"/>
    <property type="match status" value="1"/>
</dbReference>
<evidence type="ECO:0000313" key="13">
    <source>
        <dbReference type="Proteomes" id="UP000198406"/>
    </source>
</evidence>
<feature type="transmembrane region" description="Helical" evidence="10">
    <location>
        <begin position="743"/>
        <end position="765"/>
    </location>
</feature>
<feature type="compositionally biased region" description="Low complexity" evidence="9">
    <location>
        <begin position="349"/>
        <end position="365"/>
    </location>
</feature>
<dbReference type="GO" id="GO:0051453">
    <property type="term" value="P:regulation of intracellular pH"/>
    <property type="evidence" value="ECO:0007669"/>
    <property type="project" value="TreeGrafter"/>
</dbReference>
<keyword evidence="2" id="KW-0813">Transport</keyword>
<dbReference type="Proteomes" id="UP000198406">
    <property type="component" value="Unassembled WGS sequence"/>
</dbReference>
<keyword evidence="3 10" id="KW-0812">Transmembrane</keyword>
<evidence type="ECO:0000256" key="10">
    <source>
        <dbReference type="SAM" id="Phobius"/>
    </source>
</evidence>
<dbReference type="GO" id="GO:0098719">
    <property type="term" value="P:sodium ion import across plasma membrane"/>
    <property type="evidence" value="ECO:0007669"/>
    <property type="project" value="TreeGrafter"/>
</dbReference>
<feature type="region of interest" description="Disordered" evidence="9">
    <location>
        <begin position="921"/>
        <end position="970"/>
    </location>
</feature>
<feature type="region of interest" description="Disordered" evidence="9">
    <location>
        <begin position="348"/>
        <end position="388"/>
    </location>
</feature>
<dbReference type="OrthoDB" id="196264at2759"/>
<dbReference type="PANTHER" id="PTHR10110">
    <property type="entry name" value="SODIUM/HYDROGEN EXCHANGER"/>
    <property type="match status" value="1"/>
</dbReference>
<feature type="compositionally biased region" description="Basic residues" evidence="9">
    <location>
        <begin position="110"/>
        <end position="122"/>
    </location>
</feature>
<keyword evidence="13" id="KW-1185">Reference proteome</keyword>
<feature type="compositionally biased region" description="Polar residues" evidence="9">
    <location>
        <begin position="937"/>
        <end position="954"/>
    </location>
</feature>
<feature type="region of interest" description="Disordered" evidence="9">
    <location>
        <begin position="110"/>
        <end position="135"/>
    </location>
</feature>
<evidence type="ECO:0000256" key="6">
    <source>
        <dbReference type="ARBA" id="ARBA00023065"/>
    </source>
</evidence>
<accession>A0A1Z5K965</accession>
<comment type="caution">
    <text evidence="12">The sequence shown here is derived from an EMBL/GenBank/DDBJ whole genome shotgun (WGS) entry which is preliminary data.</text>
</comment>
<dbReference type="EMBL" id="BDSP01000184">
    <property type="protein sequence ID" value="GAX22488.1"/>
    <property type="molecule type" value="Genomic_DNA"/>
</dbReference>